<dbReference type="EMBL" id="JBEPMY010000019">
    <property type="protein sequence ID" value="MET3757626.1"/>
    <property type="molecule type" value="Genomic_DNA"/>
</dbReference>
<dbReference type="SFLD" id="SFLDG00179">
    <property type="entry name" value="mandelate_racemase"/>
    <property type="match status" value="1"/>
</dbReference>
<dbReference type="InterPro" id="IPR029065">
    <property type="entry name" value="Enolase_C-like"/>
</dbReference>
<dbReference type="Pfam" id="PF02746">
    <property type="entry name" value="MR_MLE_N"/>
    <property type="match status" value="1"/>
</dbReference>
<evidence type="ECO:0000313" key="4">
    <source>
        <dbReference type="Proteomes" id="UP001549077"/>
    </source>
</evidence>
<comment type="caution">
    <text evidence="3">The sequence shown here is derived from an EMBL/GenBank/DDBJ whole genome shotgun (WGS) entry which is preliminary data.</text>
</comment>
<sequence>MRGDGLPAERGKVMPEAYSADEALNRVNTHSRPSDLRITDMRVAEITGAPFASVLLKIYTNQGIVGLGEVRDGASATYALMLKSRLLGENPCNIDRLFRRIKQFGGHGRQGGGVSAIEIGLWDLAGKAYGVPIYQMLGGRFREKVRVYCDTDATVPSGTETGKRLRQRMELGFTFLKMDLGLMQIADVPGAVVFPAGSLEGYRTSPVRGPLKTIEERRIRNASYDLHNVPHPFTGLHFSDKGLDLLEQYIAEVREVIGMDVPLAIDHVGHISMQNGIRLARRIEKYVPAWLEDVIPWQYTEQYRQLQNSTTVPICTGEDIYLKEGFEPLLNSGGVSVVHPDLLTSGGILETKKIGDMAQDRGVAMAIHMAESPIAAMAAAHVATATENFMALEYHSADVDWWDDIVTGIPKPLVKNGFITVSDKPGLGIDDVVDEVILQHLQPGVAGIWQPTDHWDDEYSWDRTWS</sequence>
<organism evidence="3 4">
    <name type="scientific">Rhizobium binae</name>
    <dbReference type="NCBI Taxonomy" id="1138190"/>
    <lineage>
        <taxon>Bacteria</taxon>
        <taxon>Pseudomonadati</taxon>
        <taxon>Pseudomonadota</taxon>
        <taxon>Alphaproteobacteria</taxon>
        <taxon>Hyphomicrobiales</taxon>
        <taxon>Rhizobiaceae</taxon>
        <taxon>Rhizobium/Agrobacterium group</taxon>
        <taxon>Rhizobium</taxon>
    </lineage>
</organism>
<evidence type="ECO:0000313" key="3">
    <source>
        <dbReference type="EMBL" id="MET3757626.1"/>
    </source>
</evidence>
<accession>A0ABV2MME5</accession>
<keyword evidence="4" id="KW-1185">Reference proteome</keyword>
<dbReference type="SFLD" id="SFLDS00001">
    <property type="entry name" value="Enolase"/>
    <property type="match status" value="1"/>
</dbReference>
<proteinExistence type="predicted"/>
<dbReference type="InterPro" id="IPR029017">
    <property type="entry name" value="Enolase-like_N"/>
</dbReference>
<name>A0ABV2MME5_9HYPH</name>
<dbReference type="PANTHER" id="PTHR48080:SF2">
    <property type="entry name" value="D-GALACTONATE DEHYDRATASE"/>
    <property type="match status" value="1"/>
</dbReference>
<dbReference type="InterPro" id="IPR013341">
    <property type="entry name" value="Mandelate_racemase_N_dom"/>
</dbReference>
<dbReference type="InterPro" id="IPR034593">
    <property type="entry name" value="DgoD-like"/>
</dbReference>
<evidence type="ECO:0000259" key="2">
    <source>
        <dbReference type="SMART" id="SM00922"/>
    </source>
</evidence>
<dbReference type="Gene3D" id="3.20.20.120">
    <property type="entry name" value="Enolase-like C-terminal domain"/>
    <property type="match status" value="1"/>
</dbReference>
<dbReference type="Gene3D" id="3.30.390.10">
    <property type="entry name" value="Enolase-like, N-terminal domain"/>
    <property type="match status" value="1"/>
</dbReference>
<dbReference type="CDD" id="cd03316">
    <property type="entry name" value="MR_like"/>
    <property type="match status" value="1"/>
</dbReference>
<dbReference type="SMART" id="SM00922">
    <property type="entry name" value="MR_MLE"/>
    <property type="match status" value="1"/>
</dbReference>
<reference evidence="3 4" key="1">
    <citation type="submission" date="2024-06" db="EMBL/GenBank/DDBJ databases">
        <title>Genomic Encyclopedia of Type Strains, Phase IV (KMG-IV): sequencing the most valuable type-strain genomes for metagenomic binning, comparative biology and taxonomic classification.</title>
        <authorList>
            <person name="Goeker M."/>
        </authorList>
    </citation>
    <scope>NUCLEOTIDE SEQUENCE [LARGE SCALE GENOMIC DNA]</scope>
    <source>
        <strain evidence="3 4">DSM 29288</strain>
    </source>
</reference>
<keyword evidence="1" id="KW-0456">Lyase</keyword>
<dbReference type="Proteomes" id="UP001549077">
    <property type="component" value="Unassembled WGS sequence"/>
</dbReference>
<feature type="domain" description="Mandelate racemase/muconate lactonizing enzyme C-terminal" evidence="2">
    <location>
        <begin position="158"/>
        <end position="313"/>
    </location>
</feature>
<dbReference type="InterPro" id="IPR013342">
    <property type="entry name" value="Mandelate_racemase_C"/>
</dbReference>
<dbReference type="SUPFAM" id="SSF51604">
    <property type="entry name" value="Enolase C-terminal domain-like"/>
    <property type="match status" value="1"/>
</dbReference>
<dbReference type="SUPFAM" id="SSF54826">
    <property type="entry name" value="Enolase N-terminal domain-like"/>
    <property type="match status" value="1"/>
</dbReference>
<dbReference type="Pfam" id="PF13378">
    <property type="entry name" value="MR_MLE_C"/>
    <property type="match status" value="1"/>
</dbReference>
<dbReference type="PANTHER" id="PTHR48080">
    <property type="entry name" value="D-GALACTONATE DEHYDRATASE-RELATED"/>
    <property type="match status" value="1"/>
</dbReference>
<protein>
    <submittedName>
        <fullName evidence="3">L-alanine-DL-glutamate epimerase-like enolase superfamily enzyme</fullName>
    </submittedName>
</protein>
<evidence type="ECO:0000256" key="1">
    <source>
        <dbReference type="ARBA" id="ARBA00023239"/>
    </source>
</evidence>
<gene>
    <name evidence="3" type="ORF">ABID08_005007</name>
</gene>
<dbReference type="InterPro" id="IPR036849">
    <property type="entry name" value="Enolase-like_C_sf"/>
</dbReference>